<dbReference type="OrthoDB" id="1632764at2759"/>
<dbReference type="PROSITE" id="PS50863">
    <property type="entry name" value="B3"/>
    <property type="match status" value="1"/>
</dbReference>
<reference evidence="8 9" key="1">
    <citation type="submission" date="2019-09" db="EMBL/GenBank/DDBJ databases">
        <title>A chromosome-level genome assembly of the Chinese tupelo Nyssa sinensis.</title>
        <authorList>
            <person name="Yang X."/>
            <person name="Kang M."/>
            <person name="Yang Y."/>
            <person name="Xiong H."/>
            <person name="Wang M."/>
            <person name="Zhang Z."/>
            <person name="Wang Z."/>
            <person name="Wu H."/>
            <person name="Ma T."/>
            <person name="Liu J."/>
            <person name="Xi Z."/>
        </authorList>
    </citation>
    <scope>NUCLEOTIDE SEQUENCE [LARGE SCALE GENOMIC DNA]</scope>
    <source>
        <strain evidence="8">J267</strain>
        <tissue evidence="8">Leaf</tissue>
    </source>
</reference>
<dbReference type="GO" id="GO:0003677">
    <property type="term" value="F:DNA binding"/>
    <property type="evidence" value="ECO:0007669"/>
    <property type="project" value="UniProtKB-KW"/>
</dbReference>
<organism evidence="8 9">
    <name type="scientific">Nyssa sinensis</name>
    <dbReference type="NCBI Taxonomy" id="561372"/>
    <lineage>
        <taxon>Eukaryota</taxon>
        <taxon>Viridiplantae</taxon>
        <taxon>Streptophyta</taxon>
        <taxon>Embryophyta</taxon>
        <taxon>Tracheophyta</taxon>
        <taxon>Spermatophyta</taxon>
        <taxon>Magnoliopsida</taxon>
        <taxon>eudicotyledons</taxon>
        <taxon>Gunneridae</taxon>
        <taxon>Pentapetalae</taxon>
        <taxon>asterids</taxon>
        <taxon>Cornales</taxon>
        <taxon>Nyssaceae</taxon>
        <taxon>Nyssa</taxon>
    </lineage>
</organism>
<keyword evidence="5" id="KW-0539">Nucleus</keyword>
<evidence type="ECO:0000256" key="6">
    <source>
        <dbReference type="SAM" id="MobiDB-lite"/>
    </source>
</evidence>
<dbReference type="SUPFAM" id="SSF101936">
    <property type="entry name" value="DNA-binding pseudobarrel domain"/>
    <property type="match status" value="1"/>
</dbReference>
<keyword evidence="2" id="KW-0805">Transcription regulation</keyword>
<feature type="compositionally biased region" description="Acidic residues" evidence="6">
    <location>
        <begin position="177"/>
        <end position="231"/>
    </location>
</feature>
<dbReference type="AlphaFoldDB" id="A0A5J5C5C4"/>
<feature type="region of interest" description="Disordered" evidence="6">
    <location>
        <begin position="130"/>
        <end position="240"/>
    </location>
</feature>
<name>A0A5J5C5C4_9ASTE</name>
<evidence type="ECO:0000256" key="3">
    <source>
        <dbReference type="ARBA" id="ARBA00023125"/>
    </source>
</evidence>
<evidence type="ECO:0000313" key="8">
    <source>
        <dbReference type="EMBL" id="KAA8550593.1"/>
    </source>
</evidence>
<dbReference type="InterPro" id="IPR003340">
    <property type="entry name" value="B3_DNA-bd"/>
</dbReference>
<dbReference type="InterPro" id="IPR015300">
    <property type="entry name" value="DNA-bd_pseudobarrel_sf"/>
</dbReference>
<dbReference type="EMBL" id="CM018031">
    <property type="protein sequence ID" value="KAA8550593.1"/>
    <property type="molecule type" value="Genomic_DNA"/>
</dbReference>
<dbReference type="Gene3D" id="2.40.330.10">
    <property type="entry name" value="DNA-binding pseudobarrel domain"/>
    <property type="match status" value="2"/>
</dbReference>
<gene>
    <name evidence="8" type="ORF">F0562_002277</name>
</gene>
<evidence type="ECO:0000256" key="5">
    <source>
        <dbReference type="ARBA" id="ARBA00023242"/>
    </source>
</evidence>
<comment type="subcellular location">
    <subcellularLocation>
        <location evidence="1">Nucleus</location>
    </subcellularLocation>
</comment>
<sequence length="240" mass="27439">MKMTLRTRANQNVITNGWNKFVKKHNLGAKDDVHFYKPNLQPKEGNLFLLKYSRATDDRSNGFRNADIRQAELLFEKKLTRSHVNSIHVNGLAIPQKYRDHFPALETTNEGGTSEWNQIYCFDDREKREREMTVRPHEMTAVIKDKNDRDEDGSTVGGSTEQGVDDDDSTVWGNIEQGDDEDDRTDGDSSEQGEDEDDSTDKDSNDEDDDEEDDNADEDSSEHDDDEDENTDDKGKPNKS</sequence>
<evidence type="ECO:0000256" key="4">
    <source>
        <dbReference type="ARBA" id="ARBA00023163"/>
    </source>
</evidence>
<dbReference type="GO" id="GO:0005634">
    <property type="term" value="C:nucleus"/>
    <property type="evidence" value="ECO:0007669"/>
    <property type="project" value="UniProtKB-SubCell"/>
</dbReference>
<protein>
    <recommendedName>
        <fullName evidence="7">TF-B3 domain-containing protein</fullName>
    </recommendedName>
</protein>
<feature type="domain" description="TF-B3" evidence="7">
    <location>
        <begin position="1"/>
        <end position="56"/>
    </location>
</feature>
<proteinExistence type="predicted"/>
<keyword evidence="9" id="KW-1185">Reference proteome</keyword>
<feature type="compositionally biased region" description="Basic and acidic residues" evidence="6">
    <location>
        <begin position="130"/>
        <end position="149"/>
    </location>
</feature>
<evidence type="ECO:0000256" key="2">
    <source>
        <dbReference type="ARBA" id="ARBA00023015"/>
    </source>
</evidence>
<evidence type="ECO:0000256" key="1">
    <source>
        <dbReference type="ARBA" id="ARBA00004123"/>
    </source>
</evidence>
<keyword evidence="4" id="KW-0804">Transcription</keyword>
<dbReference type="Proteomes" id="UP000325577">
    <property type="component" value="Linkage Group LG0"/>
</dbReference>
<evidence type="ECO:0000259" key="7">
    <source>
        <dbReference type="PROSITE" id="PS50863"/>
    </source>
</evidence>
<accession>A0A5J5C5C4</accession>
<evidence type="ECO:0000313" key="9">
    <source>
        <dbReference type="Proteomes" id="UP000325577"/>
    </source>
</evidence>
<keyword evidence="3" id="KW-0238">DNA-binding</keyword>